<comment type="caution">
    <text evidence="2">The sequence shown here is derived from an EMBL/GenBank/DDBJ whole genome shotgun (WGS) entry which is preliminary data.</text>
</comment>
<accession>A0ABQ9KR48</accession>
<dbReference type="Proteomes" id="UP001174677">
    <property type="component" value="Chromosome 16"/>
</dbReference>
<proteinExistence type="predicted"/>
<keyword evidence="3" id="KW-1185">Reference proteome</keyword>
<sequence length="207" mass="24550">MGDKSSLSGPILAEHFLSKFKFPVLDKYDGTTNSRSHMKIEQYEGESLRDYITHFNTEAIQIENLNHETTCEALKKGTKNVKFLYSLIKNLVVDYYQLMQRAQKYIKLKDKQQAMREESKSGQNNEKRQNKKNYSSDETYLENINEERSRARFHNYTTLYEPRSRVPMWIHKNGEQVKWPKKLNPDTVGKRDKGKFYRFHEDHGQAT</sequence>
<feature type="region of interest" description="Disordered" evidence="1">
    <location>
        <begin position="114"/>
        <end position="139"/>
    </location>
</feature>
<protein>
    <recommendedName>
        <fullName evidence="4">Retrotransposon gag domain-containing protein</fullName>
    </recommendedName>
</protein>
<feature type="compositionally biased region" description="Basic and acidic residues" evidence="1">
    <location>
        <begin position="114"/>
        <end position="128"/>
    </location>
</feature>
<gene>
    <name evidence="2" type="ORF">P3X46_028656</name>
</gene>
<reference evidence="2" key="1">
    <citation type="journal article" date="2023" name="Plant Biotechnol. J.">
        <title>Chromosome-level wild Hevea brasiliensis genome provides new tools for genomic-assisted breeding and valuable loci to elevate rubber yield.</title>
        <authorList>
            <person name="Cheng H."/>
            <person name="Song X."/>
            <person name="Hu Y."/>
            <person name="Wu T."/>
            <person name="Yang Q."/>
            <person name="An Z."/>
            <person name="Feng S."/>
            <person name="Deng Z."/>
            <person name="Wu W."/>
            <person name="Zeng X."/>
            <person name="Tu M."/>
            <person name="Wang X."/>
            <person name="Huang H."/>
        </authorList>
    </citation>
    <scope>NUCLEOTIDE SEQUENCE</scope>
    <source>
        <strain evidence="2">MT/VB/25A 57/8</strain>
    </source>
</reference>
<evidence type="ECO:0000313" key="3">
    <source>
        <dbReference type="Proteomes" id="UP001174677"/>
    </source>
</evidence>
<evidence type="ECO:0008006" key="4">
    <source>
        <dbReference type="Google" id="ProtNLM"/>
    </source>
</evidence>
<organism evidence="2 3">
    <name type="scientific">Hevea brasiliensis</name>
    <name type="common">Para rubber tree</name>
    <name type="synonym">Siphonia brasiliensis</name>
    <dbReference type="NCBI Taxonomy" id="3981"/>
    <lineage>
        <taxon>Eukaryota</taxon>
        <taxon>Viridiplantae</taxon>
        <taxon>Streptophyta</taxon>
        <taxon>Embryophyta</taxon>
        <taxon>Tracheophyta</taxon>
        <taxon>Spermatophyta</taxon>
        <taxon>Magnoliopsida</taxon>
        <taxon>eudicotyledons</taxon>
        <taxon>Gunneridae</taxon>
        <taxon>Pentapetalae</taxon>
        <taxon>rosids</taxon>
        <taxon>fabids</taxon>
        <taxon>Malpighiales</taxon>
        <taxon>Euphorbiaceae</taxon>
        <taxon>Crotonoideae</taxon>
        <taxon>Micrandreae</taxon>
        <taxon>Hevea</taxon>
    </lineage>
</organism>
<evidence type="ECO:0000313" key="2">
    <source>
        <dbReference type="EMBL" id="KAJ9146384.1"/>
    </source>
</evidence>
<evidence type="ECO:0000256" key="1">
    <source>
        <dbReference type="SAM" id="MobiDB-lite"/>
    </source>
</evidence>
<name>A0ABQ9KR48_HEVBR</name>
<dbReference type="EMBL" id="JARPOI010000016">
    <property type="protein sequence ID" value="KAJ9146384.1"/>
    <property type="molecule type" value="Genomic_DNA"/>
</dbReference>